<dbReference type="InterPro" id="IPR012337">
    <property type="entry name" value="RNaseH-like_sf"/>
</dbReference>
<accession>A0A2Z6P0Y1</accession>
<proteinExistence type="predicted"/>
<dbReference type="Pfam" id="PF13456">
    <property type="entry name" value="RVT_3"/>
    <property type="match status" value="1"/>
</dbReference>
<keyword evidence="3" id="KW-1185">Reference proteome</keyword>
<protein>
    <recommendedName>
        <fullName evidence="1">RNase H type-1 domain-containing protein</fullName>
    </recommendedName>
</protein>
<name>A0A2Z6P0Y1_TRISU</name>
<dbReference type="InterPro" id="IPR036397">
    <property type="entry name" value="RNaseH_sf"/>
</dbReference>
<evidence type="ECO:0000313" key="3">
    <source>
        <dbReference type="Proteomes" id="UP000242715"/>
    </source>
</evidence>
<evidence type="ECO:0000313" key="2">
    <source>
        <dbReference type="EMBL" id="GAU42820.1"/>
    </source>
</evidence>
<gene>
    <name evidence="2" type="ORF">TSUD_185780</name>
</gene>
<feature type="domain" description="RNase H type-1" evidence="1">
    <location>
        <begin position="333"/>
        <end position="403"/>
    </location>
</feature>
<dbReference type="InterPro" id="IPR002156">
    <property type="entry name" value="RNaseH_domain"/>
</dbReference>
<sequence length="404" mass="45526">MVVKLSIHLFFFIINKSCDGPKLSHLAYADDLILFGEASVTQARNIKDILDTFCKSSAQKVSSEKTEIFFSRNVGWHVRKEVSEICGFGWTDNLGKYLGVPILPNGASRATFQFIMDKVGQRLSNWKAENLSFAGRVTLAKSFIWGDTEENKKMHLISWDKICAPKKEGGLRMRHAHNVNSAFMMCAGWNLCSKPESLWVSVIRSKYKCGPDLMPIISKERKGSNLWNEWGRHDLFDDLFPLSVQQKIKGIIPPCNCMGIDTLAWGCTSDGRFNTKSAYLTTHVSTVHPNQSLFNLIWKWKGPERVKLFLWKASHACLMTNLERFRRRMTDSNCVLGLAGWGGVIRNCHGGFIVVFSAKVGSGSVVHAELWGIVYGLELANNRGYKRIRVESDSLIAINLIRNG</sequence>
<dbReference type="Proteomes" id="UP000242715">
    <property type="component" value="Unassembled WGS sequence"/>
</dbReference>
<dbReference type="CDD" id="cd06222">
    <property type="entry name" value="RNase_H_like"/>
    <property type="match status" value="1"/>
</dbReference>
<dbReference type="Gene3D" id="3.30.420.10">
    <property type="entry name" value="Ribonuclease H-like superfamily/Ribonuclease H"/>
    <property type="match status" value="1"/>
</dbReference>
<dbReference type="SUPFAM" id="SSF53098">
    <property type="entry name" value="Ribonuclease H-like"/>
    <property type="match status" value="1"/>
</dbReference>
<evidence type="ECO:0000259" key="1">
    <source>
        <dbReference type="Pfam" id="PF13456"/>
    </source>
</evidence>
<dbReference type="PANTHER" id="PTHR33116">
    <property type="entry name" value="REVERSE TRANSCRIPTASE ZINC-BINDING DOMAIN-CONTAINING PROTEIN-RELATED-RELATED"/>
    <property type="match status" value="1"/>
</dbReference>
<dbReference type="GO" id="GO:0004523">
    <property type="term" value="F:RNA-DNA hybrid ribonuclease activity"/>
    <property type="evidence" value="ECO:0007669"/>
    <property type="project" value="InterPro"/>
</dbReference>
<reference evidence="3" key="1">
    <citation type="journal article" date="2017" name="Front. Plant Sci.">
        <title>Climate Clever Clovers: New Paradigm to Reduce the Environmental Footprint of Ruminants by Breeding Low Methanogenic Forages Utilizing Haplotype Variation.</title>
        <authorList>
            <person name="Kaur P."/>
            <person name="Appels R."/>
            <person name="Bayer P.E."/>
            <person name="Keeble-Gagnere G."/>
            <person name="Wang J."/>
            <person name="Hirakawa H."/>
            <person name="Shirasawa K."/>
            <person name="Vercoe P."/>
            <person name="Stefanova K."/>
            <person name="Durmic Z."/>
            <person name="Nichols P."/>
            <person name="Revell C."/>
            <person name="Isobe S.N."/>
            <person name="Edwards D."/>
            <person name="Erskine W."/>
        </authorList>
    </citation>
    <scope>NUCLEOTIDE SEQUENCE [LARGE SCALE GENOMIC DNA]</scope>
    <source>
        <strain evidence="3">cv. Daliak</strain>
    </source>
</reference>
<dbReference type="GO" id="GO:0003676">
    <property type="term" value="F:nucleic acid binding"/>
    <property type="evidence" value="ECO:0007669"/>
    <property type="project" value="InterPro"/>
</dbReference>
<dbReference type="PANTHER" id="PTHR33116:SF78">
    <property type="entry name" value="OS12G0587133 PROTEIN"/>
    <property type="match status" value="1"/>
</dbReference>
<organism evidence="2 3">
    <name type="scientific">Trifolium subterraneum</name>
    <name type="common">Subterranean clover</name>
    <dbReference type="NCBI Taxonomy" id="3900"/>
    <lineage>
        <taxon>Eukaryota</taxon>
        <taxon>Viridiplantae</taxon>
        <taxon>Streptophyta</taxon>
        <taxon>Embryophyta</taxon>
        <taxon>Tracheophyta</taxon>
        <taxon>Spermatophyta</taxon>
        <taxon>Magnoliopsida</taxon>
        <taxon>eudicotyledons</taxon>
        <taxon>Gunneridae</taxon>
        <taxon>Pentapetalae</taxon>
        <taxon>rosids</taxon>
        <taxon>fabids</taxon>
        <taxon>Fabales</taxon>
        <taxon>Fabaceae</taxon>
        <taxon>Papilionoideae</taxon>
        <taxon>50 kb inversion clade</taxon>
        <taxon>NPAAA clade</taxon>
        <taxon>Hologalegina</taxon>
        <taxon>IRL clade</taxon>
        <taxon>Trifolieae</taxon>
        <taxon>Trifolium</taxon>
    </lineage>
</organism>
<dbReference type="EMBL" id="DF973942">
    <property type="protein sequence ID" value="GAU42820.1"/>
    <property type="molecule type" value="Genomic_DNA"/>
</dbReference>
<dbReference type="InterPro" id="IPR044730">
    <property type="entry name" value="RNase_H-like_dom_plant"/>
</dbReference>
<dbReference type="AlphaFoldDB" id="A0A2Z6P0Y1"/>
<dbReference type="OrthoDB" id="1433099at2759"/>